<comment type="caution">
    <text evidence="3">The sequence shown here is derived from an EMBL/GenBank/DDBJ whole genome shotgun (WGS) entry which is preliminary data.</text>
</comment>
<organism evidence="3 4">
    <name type="scientific">Sphingobacterium yanglingense</name>
    <dbReference type="NCBI Taxonomy" id="1437280"/>
    <lineage>
        <taxon>Bacteria</taxon>
        <taxon>Pseudomonadati</taxon>
        <taxon>Bacteroidota</taxon>
        <taxon>Sphingobacteriia</taxon>
        <taxon>Sphingobacteriales</taxon>
        <taxon>Sphingobacteriaceae</taxon>
        <taxon>Sphingobacterium</taxon>
    </lineage>
</organism>
<protein>
    <recommendedName>
        <fullName evidence="2">SecDF P1 head subdomain domain-containing protein</fullName>
    </recommendedName>
</protein>
<evidence type="ECO:0000313" key="4">
    <source>
        <dbReference type="Proteomes" id="UP000295292"/>
    </source>
</evidence>
<keyword evidence="4" id="KW-1185">Reference proteome</keyword>
<sequence length="185" mass="20262">MTSINNLNIMDIKLICGLALVLMGSCSIFKKQKEEFPHKAHTTTTATDVRSQNSVSSTSGGFQPFTIDRVDGFYVVISFTEPYPYSDVVLGDHPLVSRAEIKEAKATVEQYQNHPIVDIEFSKEGAERFEKLTEENIGKPIAIVVGGKVVSMPVVQGIISGGKVHISGGFSMEEVVRMAKILNTR</sequence>
<evidence type="ECO:0000256" key="1">
    <source>
        <dbReference type="SAM" id="MobiDB-lite"/>
    </source>
</evidence>
<feature type="region of interest" description="Disordered" evidence="1">
    <location>
        <begin position="37"/>
        <end position="59"/>
    </location>
</feature>
<name>A0A4R6WKE3_9SPHI</name>
<reference evidence="3 4" key="1">
    <citation type="submission" date="2019-03" db="EMBL/GenBank/DDBJ databases">
        <title>Genomic Encyclopedia of Archaeal and Bacterial Type Strains, Phase II (KMG-II): from individual species to whole genera.</title>
        <authorList>
            <person name="Goeker M."/>
        </authorList>
    </citation>
    <scope>NUCLEOTIDE SEQUENCE [LARGE SCALE GENOMIC DNA]</scope>
    <source>
        <strain evidence="3 4">DSM 28353</strain>
    </source>
</reference>
<evidence type="ECO:0000259" key="2">
    <source>
        <dbReference type="Pfam" id="PF22599"/>
    </source>
</evidence>
<dbReference type="Pfam" id="PF22599">
    <property type="entry name" value="SecDF_P1_head"/>
    <property type="match status" value="1"/>
</dbReference>
<accession>A0A4R6WKE3</accession>
<evidence type="ECO:0000313" key="3">
    <source>
        <dbReference type="EMBL" id="TDQ79182.1"/>
    </source>
</evidence>
<dbReference type="EMBL" id="SNYV01000011">
    <property type="protein sequence ID" value="TDQ79182.1"/>
    <property type="molecule type" value="Genomic_DNA"/>
</dbReference>
<dbReference type="Proteomes" id="UP000295292">
    <property type="component" value="Unassembled WGS sequence"/>
</dbReference>
<feature type="domain" description="SecDF P1 head subdomain" evidence="2">
    <location>
        <begin position="87"/>
        <end position="183"/>
    </location>
</feature>
<feature type="compositionally biased region" description="Polar residues" evidence="1">
    <location>
        <begin position="42"/>
        <end position="59"/>
    </location>
</feature>
<proteinExistence type="predicted"/>
<dbReference type="AlphaFoldDB" id="A0A4R6WKE3"/>
<gene>
    <name evidence="3" type="ORF">CLV99_0614</name>
</gene>
<dbReference type="InterPro" id="IPR054384">
    <property type="entry name" value="SecDF_P1_head"/>
</dbReference>
<dbReference type="Gene3D" id="3.30.1360.200">
    <property type="match status" value="1"/>
</dbReference>